<comment type="catalytic activity">
    <reaction evidence="1">
        <text>a 1,2-diacyl-sn-glycero-3-phospho-(1D-myo-inositol) + ATP = a 1,2-diacyl-sn-glycero-3-phospho-(1D-myo-inositol 4-phosphate) + ADP + H(+)</text>
        <dbReference type="Rhea" id="RHEA:19877"/>
        <dbReference type="ChEBI" id="CHEBI:15378"/>
        <dbReference type="ChEBI" id="CHEBI:30616"/>
        <dbReference type="ChEBI" id="CHEBI:57880"/>
        <dbReference type="ChEBI" id="CHEBI:58178"/>
        <dbReference type="ChEBI" id="CHEBI:456216"/>
        <dbReference type="EC" id="2.7.1.67"/>
    </reaction>
</comment>
<dbReference type="InterPro" id="IPR042236">
    <property type="entry name" value="PI3K_accessory_sf"/>
</dbReference>
<evidence type="ECO:0000256" key="5">
    <source>
        <dbReference type="SAM" id="MobiDB-lite"/>
    </source>
</evidence>
<keyword evidence="4" id="KW-0418">Kinase</keyword>
<dbReference type="InterPro" id="IPR011009">
    <property type="entry name" value="Kinase-like_dom_sf"/>
</dbReference>
<name>A0A9W7F529_9STRA</name>
<evidence type="ECO:0000256" key="3">
    <source>
        <dbReference type="ARBA" id="ARBA00022679"/>
    </source>
</evidence>
<dbReference type="InterPro" id="IPR016024">
    <property type="entry name" value="ARM-type_fold"/>
</dbReference>
<dbReference type="GO" id="GO:0005737">
    <property type="term" value="C:cytoplasm"/>
    <property type="evidence" value="ECO:0007669"/>
    <property type="project" value="TreeGrafter"/>
</dbReference>
<dbReference type="SUPFAM" id="SSF56112">
    <property type="entry name" value="Protein kinase-like (PK-like)"/>
    <property type="match status" value="1"/>
</dbReference>
<feature type="region of interest" description="Disordered" evidence="5">
    <location>
        <begin position="350"/>
        <end position="375"/>
    </location>
</feature>
<feature type="transmembrane region" description="Helical" evidence="6">
    <location>
        <begin position="42"/>
        <end position="60"/>
    </location>
</feature>
<keyword evidence="3" id="KW-0808">Transferase</keyword>
<dbReference type="FunFam" id="1.10.1070.11:FF:000016">
    <property type="entry name" value="PIK1p Phosphatidylinositol 4-kinase"/>
    <property type="match status" value="1"/>
</dbReference>
<dbReference type="CDD" id="cd05168">
    <property type="entry name" value="PI4Kc_III_beta"/>
    <property type="match status" value="1"/>
</dbReference>
<evidence type="ECO:0000256" key="6">
    <source>
        <dbReference type="SAM" id="Phobius"/>
    </source>
</evidence>
<keyword evidence="6" id="KW-0812">Transmembrane</keyword>
<keyword evidence="6" id="KW-0472">Membrane</keyword>
<dbReference type="Pfam" id="PF00454">
    <property type="entry name" value="PI3_PI4_kinase"/>
    <property type="match status" value="1"/>
</dbReference>
<dbReference type="EC" id="2.7.1.67" evidence="2"/>
<accession>A0A9W7F529</accession>
<dbReference type="Gene3D" id="1.25.40.70">
    <property type="entry name" value="Phosphatidylinositol 3-kinase, accessory domain (PIK)"/>
    <property type="match status" value="1"/>
</dbReference>
<keyword evidence="9" id="KW-1185">Reference proteome</keyword>
<dbReference type="PROSITE" id="PS00916">
    <property type="entry name" value="PI3_4_KINASE_2"/>
    <property type="match status" value="1"/>
</dbReference>
<reference evidence="9" key="1">
    <citation type="journal article" date="2023" name="Commun. Biol.">
        <title>Genome analysis of Parmales, the sister group of diatoms, reveals the evolutionary specialization of diatoms from phago-mixotrophs to photoautotrophs.</title>
        <authorList>
            <person name="Ban H."/>
            <person name="Sato S."/>
            <person name="Yoshikawa S."/>
            <person name="Yamada K."/>
            <person name="Nakamura Y."/>
            <person name="Ichinomiya M."/>
            <person name="Sato N."/>
            <person name="Blanc-Mathieu R."/>
            <person name="Endo H."/>
            <person name="Kuwata A."/>
            <person name="Ogata H."/>
        </authorList>
    </citation>
    <scope>NUCLEOTIDE SEQUENCE [LARGE SCALE GENOMIC DNA]</scope>
    <source>
        <strain evidence="9">NIES 3699</strain>
    </source>
</reference>
<dbReference type="PANTHER" id="PTHR10048">
    <property type="entry name" value="PHOSPHATIDYLINOSITOL KINASE"/>
    <property type="match status" value="1"/>
</dbReference>
<dbReference type="InterPro" id="IPR036940">
    <property type="entry name" value="PI3/4_kinase_cat_sf"/>
</dbReference>
<sequence length="966" mass="109121">MFLLPYSIGLTSEIFTTLLHTLDPASFPQTDLTSSSFKDQTSGLWLLSIVRLLFLLPLILNHSKNRRLTYPTLYTFLLLVSYLLIVSKAISLVWNYKNLTSETFVTRQWLIIYLSLAGTSCLGVCLMHLRSSVKKTLKLNPKILAYNDSSISLDLPPPSPSSNLETPLMSLPGASTDNNRKPKHWLKDLEAKVDLAKSIWDQKLDHFKQHLNLPKSAPTPFSSLLNLYTHSPNAIQSLQSSYTHSPTQIRTLIPQLLTFLIYNAWLNNSTVESFLLQTCEHDLHFAHKVYWFLKGWCGEEEGQFDVIRRLVEKVNLRGEGPACLLEVGRGPGESGRGIGAGISSITSPPHHFHHTSLSPTNQNSYQNPPLPPTTAPLSSPSLLPQLNGEISQRHLQSIQAVHRLGFFGLSGLGKSSESCFLATPHFLTSLVEIADSLFPLQKEQRTQALRKKLEVMEFEMLPSNVIYLPLGDSHHRIWRAVPDESIAISTKERVPCIITFEIVSYGPSVTNSSSTALERWWQEKRYPQRHNNFFEKVDQRFQMISNRVSSMTRQWQGHEGAEGAEEDEDSGLLDVVDGNVTPPPTLYEDDETTRSNSSSRPEQLGQWQSPVRESESSAHTVSAWGRDRKALSNPQPAKPRTYSDGTPPPNNPIPSNSSSTSLNLLGSAQSTRPVVVFKEGWAEKEDRLRPTSSYGHLPGWSLRPVFVKSNDDLRQEQLASQLIKEMATILADAKVPTWLYPYEILAIDHRSGVIEAVKDSISLDSLKRNCPDYTSLADFFKNFYGDKNSDEYCGAKANFVESLAAYSVVCYILQIKDRHNGNILLTKHGHIVHIDFGFFFLSSPGKGMGFETAPFKLTREFVELMDGPNSRTFMRFRDLVCKTFMCLRRDSHRIILLVEMIVGGNEDLPCFNSTPDRALAELRDRFKLDMNDSACRDYVDSLVDESLENWRTRWYDRYQRCCTGVL</sequence>
<dbReference type="EMBL" id="BRXX01000270">
    <property type="protein sequence ID" value="GMI01688.1"/>
    <property type="molecule type" value="Genomic_DNA"/>
</dbReference>
<dbReference type="SMART" id="SM00146">
    <property type="entry name" value="PI3Kc"/>
    <property type="match status" value="1"/>
</dbReference>
<feature type="compositionally biased region" description="Polar residues" evidence="5">
    <location>
        <begin position="594"/>
        <end position="611"/>
    </location>
</feature>
<dbReference type="AlphaFoldDB" id="A0A9W7F529"/>
<evidence type="ECO:0000256" key="4">
    <source>
        <dbReference type="ARBA" id="ARBA00022777"/>
    </source>
</evidence>
<dbReference type="GO" id="GO:0046854">
    <property type="term" value="P:phosphatidylinositol phosphate biosynthetic process"/>
    <property type="evidence" value="ECO:0007669"/>
    <property type="project" value="InterPro"/>
</dbReference>
<evidence type="ECO:0000313" key="9">
    <source>
        <dbReference type="Proteomes" id="UP001165160"/>
    </source>
</evidence>
<feature type="transmembrane region" description="Helical" evidence="6">
    <location>
        <begin position="110"/>
        <end position="129"/>
    </location>
</feature>
<keyword evidence="6" id="KW-1133">Transmembrane helix</keyword>
<dbReference type="SUPFAM" id="SSF48371">
    <property type="entry name" value="ARM repeat"/>
    <property type="match status" value="1"/>
</dbReference>
<dbReference type="Proteomes" id="UP001165160">
    <property type="component" value="Unassembled WGS sequence"/>
</dbReference>
<feature type="transmembrane region" description="Helical" evidence="6">
    <location>
        <begin position="72"/>
        <end position="90"/>
    </location>
</feature>
<dbReference type="GO" id="GO:0048015">
    <property type="term" value="P:phosphatidylinositol-mediated signaling"/>
    <property type="evidence" value="ECO:0007669"/>
    <property type="project" value="TreeGrafter"/>
</dbReference>
<feature type="domain" description="PI3K/PI4K catalytic" evidence="7">
    <location>
        <begin position="682"/>
        <end position="951"/>
    </location>
</feature>
<feature type="region of interest" description="Disordered" evidence="5">
    <location>
        <begin position="552"/>
        <end position="664"/>
    </location>
</feature>
<evidence type="ECO:0000313" key="8">
    <source>
        <dbReference type="EMBL" id="GMI01688.1"/>
    </source>
</evidence>
<evidence type="ECO:0000256" key="2">
    <source>
        <dbReference type="ARBA" id="ARBA00012169"/>
    </source>
</evidence>
<feature type="compositionally biased region" description="Polar residues" evidence="5">
    <location>
        <begin position="355"/>
        <end position="367"/>
    </location>
</feature>
<dbReference type="GO" id="GO:0004430">
    <property type="term" value="F:1-phosphatidylinositol 4-kinase activity"/>
    <property type="evidence" value="ECO:0007669"/>
    <property type="project" value="UniProtKB-EC"/>
</dbReference>
<feature type="compositionally biased region" description="Acidic residues" evidence="5">
    <location>
        <begin position="562"/>
        <end position="571"/>
    </location>
</feature>
<dbReference type="PROSITE" id="PS50290">
    <property type="entry name" value="PI3_4_KINASE_3"/>
    <property type="match status" value="1"/>
</dbReference>
<protein>
    <recommendedName>
        <fullName evidence="2">1-phosphatidylinositol 4-kinase</fullName>
        <ecNumber evidence="2">2.7.1.67</ecNumber>
    </recommendedName>
</protein>
<dbReference type="InterPro" id="IPR018936">
    <property type="entry name" value="PI3/4_kinase_CS"/>
</dbReference>
<dbReference type="Gene3D" id="1.10.1070.11">
    <property type="entry name" value="Phosphatidylinositol 3-/4-kinase, catalytic domain"/>
    <property type="match status" value="1"/>
</dbReference>
<gene>
    <name evidence="8" type="ORF">TrVE_jg7168</name>
</gene>
<dbReference type="PANTHER" id="PTHR10048:SF22">
    <property type="entry name" value="PHOSPHATIDYLINOSITOL 4-KINASE BETA"/>
    <property type="match status" value="1"/>
</dbReference>
<dbReference type="InterPro" id="IPR015433">
    <property type="entry name" value="PI3/4_kinase"/>
</dbReference>
<proteinExistence type="predicted"/>
<organism evidence="8 9">
    <name type="scientific">Triparma verrucosa</name>
    <dbReference type="NCBI Taxonomy" id="1606542"/>
    <lineage>
        <taxon>Eukaryota</taxon>
        <taxon>Sar</taxon>
        <taxon>Stramenopiles</taxon>
        <taxon>Ochrophyta</taxon>
        <taxon>Bolidophyceae</taxon>
        <taxon>Parmales</taxon>
        <taxon>Triparmaceae</taxon>
        <taxon>Triparma</taxon>
    </lineage>
</organism>
<evidence type="ECO:0000259" key="7">
    <source>
        <dbReference type="PROSITE" id="PS50290"/>
    </source>
</evidence>
<dbReference type="InterPro" id="IPR000403">
    <property type="entry name" value="PI3/4_kinase_cat_dom"/>
</dbReference>
<comment type="caution">
    <text evidence="8">The sequence shown here is derived from an EMBL/GenBank/DDBJ whole genome shotgun (WGS) entry which is preliminary data.</text>
</comment>
<dbReference type="Gene3D" id="3.30.1010.10">
    <property type="entry name" value="Phosphatidylinositol 3-kinase Catalytic Subunit, Chain A, domain 4"/>
    <property type="match status" value="1"/>
</dbReference>
<dbReference type="GO" id="GO:0016020">
    <property type="term" value="C:membrane"/>
    <property type="evidence" value="ECO:0007669"/>
    <property type="project" value="TreeGrafter"/>
</dbReference>
<dbReference type="PROSITE" id="PS00915">
    <property type="entry name" value="PI3_4_KINASE_1"/>
    <property type="match status" value="1"/>
</dbReference>
<evidence type="ECO:0000256" key="1">
    <source>
        <dbReference type="ARBA" id="ARBA00001686"/>
    </source>
</evidence>
<feature type="compositionally biased region" description="Low complexity" evidence="5">
    <location>
        <begin position="653"/>
        <end position="664"/>
    </location>
</feature>
<dbReference type="InterPro" id="IPR057754">
    <property type="entry name" value="PI4-kinase_beta/PIK1_cat"/>
</dbReference>